<dbReference type="InterPro" id="IPR039422">
    <property type="entry name" value="MarR/SlyA-like"/>
</dbReference>
<dbReference type="PANTHER" id="PTHR33164:SF57">
    <property type="entry name" value="MARR-FAMILY TRANSCRIPTIONAL REGULATOR"/>
    <property type="match status" value="1"/>
</dbReference>
<dbReference type="PRINTS" id="PR00598">
    <property type="entry name" value="HTHMARR"/>
</dbReference>
<dbReference type="EMBL" id="BNCJ01000001">
    <property type="protein sequence ID" value="GHF33507.1"/>
    <property type="molecule type" value="Genomic_DNA"/>
</dbReference>
<dbReference type="Gene3D" id="1.10.10.10">
    <property type="entry name" value="Winged helix-like DNA-binding domain superfamily/Winged helix DNA-binding domain"/>
    <property type="match status" value="1"/>
</dbReference>
<dbReference type="InterPro" id="IPR036388">
    <property type="entry name" value="WH-like_DNA-bd_sf"/>
</dbReference>
<proteinExistence type="predicted"/>
<gene>
    <name evidence="2" type="ORF">GCM10017056_01150</name>
</gene>
<evidence type="ECO:0000313" key="3">
    <source>
        <dbReference type="Proteomes" id="UP000626220"/>
    </source>
</evidence>
<dbReference type="InterPro" id="IPR000835">
    <property type="entry name" value="HTH_MarR-typ"/>
</dbReference>
<dbReference type="AlphaFoldDB" id="A0A8J3GTX2"/>
<dbReference type="GO" id="GO:0006950">
    <property type="term" value="P:response to stress"/>
    <property type="evidence" value="ECO:0007669"/>
    <property type="project" value="TreeGrafter"/>
</dbReference>
<protein>
    <submittedName>
        <fullName evidence="2">Hydroxycinnamic acid degradation regulator</fullName>
    </submittedName>
</protein>
<evidence type="ECO:0000259" key="1">
    <source>
        <dbReference type="PROSITE" id="PS50995"/>
    </source>
</evidence>
<feature type="domain" description="HTH marR-type" evidence="1">
    <location>
        <begin position="1"/>
        <end position="144"/>
    </location>
</feature>
<comment type="caution">
    <text evidence="2">The sequence shown here is derived from an EMBL/GenBank/DDBJ whole genome shotgun (WGS) entry which is preliminary data.</text>
</comment>
<accession>A0A8J3GTX2</accession>
<reference evidence="2" key="1">
    <citation type="journal article" date="2014" name="Int. J. Syst. Evol. Microbiol.">
        <title>Complete genome sequence of Corynebacterium casei LMG S-19264T (=DSM 44701T), isolated from a smear-ripened cheese.</title>
        <authorList>
            <consortium name="US DOE Joint Genome Institute (JGI-PGF)"/>
            <person name="Walter F."/>
            <person name="Albersmeier A."/>
            <person name="Kalinowski J."/>
            <person name="Ruckert C."/>
        </authorList>
    </citation>
    <scope>NUCLEOTIDE SEQUENCE</scope>
    <source>
        <strain evidence="2">KCTC 42650</strain>
    </source>
</reference>
<organism evidence="2 3">
    <name type="scientific">Seohaeicola zhoushanensis</name>
    <dbReference type="NCBI Taxonomy" id="1569283"/>
    <lineage>
        <taxon>Bacteria</taxon>
        <taxon>Pseudomonadati</taxon>
        <taxon>Pseudomonadota</taxon>
        <taxon>Alphaproteobacteria</taxon>
        <taxon>Rhodobacterales</taxon>
        <taxon>Roseobacteraceae</taxon>
        <taxon>Seohaeicola</taxon>
    </lineage>
</organism>
<dbReference type="Proteomes" id="UP000626220">
    <property type="component" value="Unassembled WGS sequence"/>
</dbReference>
<dbReference type="InterPro" id="IPR036390">
    <property type="entry name" value="WH_DNA-bd_sf"/>
</dbReference>
<dbReference type="SUPFAM" id="SSF46785">
    <property type="entry name" value="Winged helix' DNA-binding domain"/>
    <property type="match status" value="1"/>
</dbReference>
<reference evidence="2" key="2">
    <citation type="submission" date="2020-09" db="EMBL/GenBank/DDBJ databases">
        <authorList>
            <person name="Sun Q."/>
            <person name="Kim S."/>
        </authorList>
    </citation>
    <scope>NUCLEOTIDE SEQUENCE</scope>
    <source>
        <strain evidence="2">KCTC 42650</strain>
    </source>
</reference>
<dbReference type="GO" id="GO:0003700">
    <property type="term" value="F:DNA-binding transcription factor activity"/>
    <property type="evidence" value="ECO:0007669"/>
    <property type="project" value="InterPro"/>
</dbReference>
<dbReference type="Pfam" id="PF12802">
    <property type="entry name" value="MarR_2"/>
    <property type="match status" value="1"/>
</dbReference>
<evidence type="ECO:0000313" key="2">
    <source>
        <dbReference type="EMBL" id="GHF33507.1"/>
    </source>
</evidence>
<sequence length="154" mass="16677">MAPTEGTDATLRGFCGYAMKRAFLGVQADLNRVLAAYGLRMMTFSALVVIVDNPGLRQAQLSDALAVERPNMVALVAELVKAGLITRNPAPDDRRAQALEPTDRGRALCAEAIAAVETHEAQLTRDLDETELRALMRALALVERAATEEETRNA</sequence>
<name>A0A8J3GTX2_9RHOB</name>
<dbReference type="SMART" id="SM00347">
    <property type="entry name" value="HTH_MARR"/>
    <property type="match status" value="1"/>
</dbReference>
<dbReference type="PANTHER" id="PTHR33164">
    <property type="entry name" value="TRANSCRIPTIONAL REGULATOR, MARR FAMILY"/>
    <property type="match status" value="1"/>
</dbReference>
<dbReference type="RefSeq" id="WP_189678085.1">
    <property type="nucleotide sequence ID" value="NZ_BNCJ01000001.1"/>
</dbReference>
<keyword evidence="3" id="KW-1185">Reference proteome</keyword>
<dbReference type="PROSITE" id="PS50995">
    <property type="entry name" value="HTH_MARR_2"/>
    <property type="match status" value="1"/>
</dbReference>